<dbReference type="GO" id="GO:0009897">
    <property type="term" value="C:external side of plasma membrane"/>
    <property type="evidence" value="ECO:0000318"/>
    <property type="project" value="GO_Central"/>
</dbReference>
<name>A0A803SZR7_ANOCA</name>
<keyword evidence="1" id="KW-0812">Transmembrane</keyword>
<dbReference type="Pfam" id="PF16681">
    <property type="entry name" value="Ig_5"/>
    <property type="match status" value="1"/>
</dbReference>
<accession>A0A803SZR7</accession>
<reference evidence="3" key="2">
    <citation type="submission" date="2025-08" db="UniProtKB">
        <authorList>
            <consortium name="Ensembl"/>
        </authorList>
    </citation>
    <scope>IDENTIFICATION</scope>
</reference>
<dbReference type="InterPro" id="IPR036179">
    <property type="entry name" value="Ig-like_dom_sf"/>
</dbReference>
<proteinExistence type="predicted"/>
<keyword evidence="4" id="KW-1185">Reference proteome</keyword>
<dbReference type="FunCoup" id="A0A803SZR7">
    <property type="interactions" value="24"/>
</dbReference>
<dbReference type="PANTHER" id="PTHR10570">
    <property type="entry name" value="T-CELL SURFACE GLYCOPROTEIN CD3 GAMMA CHAIN / DELTA CHAIN"/>
    <property type="match status" value="1"/>
</dbReference>
<reference evidence="3" key="1">
    <citation type="submission" date="2009-12" db="EMBL/GenBank/DDBJ databases">
        <title>The Genome Sequence of Anolis carolinensis (Green Anole Lizard).</title>
        <authorList>
            <consortium name="The Genome Sequencing Platform"/>
            <person name="Di Palma F."/>
            <person name="Alfoldi J."/>
            <person name="Heiman D."/>
            <person name="Young S."/>
            <person name="Grabherr M."/>
            <person name="Johnson J."/>
            <person name="Lander E.S."/>
            <person name="Lindblad-Toh K."/>
        </authorList>
    </citation>
    <scope>NUCLEOTIDE SEQUENCE [LARGE SCALE GENOMIC DNA]</scope>
    <source>
        <strain evidence="3">JBL SC #1</strain>
    </source>
</reference>
<dbReference type="PANTHER" id="PTHR10570:SF8">
    <property type="entry name" value="T-CELL SURFACE GLYCOPROTEIN CD3 GAMMA CHAIN"/>
    <property type="match status" value="1"/>
</dbReference>
<dbReference type="GO" id="GO:0045059">
    <property type="term" value="P:positive thymic T cell selection"/>
    <property type="evidence" value="ECO:0000318"/>
    <property type="project" value="GO_Central"/>
</dbReference>
<keyword evidence="1" id="KW-1133">Transmembrane helix</keyword>
<dbReference type="Bgee" id="ENSACAG00000007230">
    <property type="expression patterns" value="Expressed in adrenal gland and 7 other cell types or tissues"/>
</dbReference>
<feature type="chain" id="PRO_5032570771" description="Ig-like domain-containing protein" evidence="2">
    <location>
        <begin position="26"/>
        <end position="256"/>
    </location>
</feature>
<dbReference type="GeneTree" id="ENSGT00940000153312"/>
<evidence type="ECO:0000256" key="2">
    <source>
        <dbReference type="SAM" id="SignalP"/>
    </source>
</evidence>
<dbReference type="SUPFAM" id="SSF48726">
    <property type="entry name" value="Immunoglobulin"/>
    <property type="match status" value="1"/>
</dbReference>
<dbReference type="FunFam" id="2.60.40.10:FF:002752">
    <property type="entry name" value="CD3 glycoprotein"/>
    <property type="match status" value="1"/>
</dbReference>
<dbReference type="Gene3D" id="2.60.40.10">
    <property type="entry name" value="Immunoglobulins"/>
    <property type="match status" value="1"/>
</dbReference>
<dbReference type="InterPro" id="IPR015484">
    <property type="entry name" value="CD3_esu/gsu/dsu"/>
</dbReference>
<keyword evidence="1" id="KW-0472">Membrane</keyword>
<dbReference type="GO" id="GO:0007166">
    <property type="term" value="P:cell surface receptor signaling pathway"/>
    <property type="evidence" value="ECO:0000318"/>
    <property type="project" value="GO_Central"/>
</dbReference>
<dbReference type="Ensembl" id="ENSACAT00000055333.1">
    <property type="protein sequence ID" value="ENSACAP00000028457.1"/>
    <property type="gene ID" value="ENSACAG00000007230.4"/>
</dbReference>
<evidence type="ECO:0000256" key="1">
    <source>
        <dbReference type="SAM" id="Phobius"/>
    </source>
</evidence>
<evidence type="ECO:0000313" key="4">
    <source>
        <dbReference type="Proteomes" id="UP000001646"/>
    </source>
</evidence>
<dbReference type="GO" id="GO:0004888">
    <property type="term" value="F:transmembrane signaling receptor activity"/>
    <property type="evidence" value="ECO:0000318"/>
    <property type="project" value="GO_Central"/>
</dbReference>
<keyword evidence="2" id="KW-0732">Signal</keyword>
<dbReference type="GO" id="GO:0042105">
    <property type="term" value="C:alpha-beta T cell receptor complex"/>
    <property type="evidence" value="ECO:0000318"/>
    <property type="project" value="GO_Central"/>
</dbReference>
<dbReference type="InterPro" id="IPR013783">
    <property type="entry name" value="Ig-like_fold"/>
</dbReference>
<evidence type="ECO:0000313" key="3">
    <source>
        <dbReference type="Ensembl" id="ENSACAP00000028457.1"/>
    </source>
</evidence>
<evidence type="ECO:0008006" key="5">
    <source>
        <dbReference type="Google" id="ProtNLM"/>
    </source>
</evidence>
<dbReference type="InParanoid" id="A0A803SZR7"/>
<organism evidence="3 4">
    <name type="scientific">Anolis carolinensis</name>
    <name type="common">Green anole</name>
    <name type="synonym">American chameleon</name>
    <dbReference type="NCBI Taxonomy" id="28377"/>
    <lineage>
        <taxon>Eukaryota</taxon>
        <taxon>Metazoa</taxon>
        <taxon>Chordata</taxon>
        <taxon>Craniata</taxon>
        <taxon>Vertebrata</taxon>
        <taxon>Euteleostomi</taxon>
        <taxon>Lepidosauria</taxon>
        <taxon>Squamata</taxon>
        <taxon>Bifurcata</taxon>
        <taxon>Unidentata</taxon>
        <taxon>Episquamata</taxon>
        <taxon>Toxicofera</taxon>
        <taxon>Iguania</taxon>
        <taxon>Dactyloidae</taxon>
        <taxon>Anolis</taxon>
    </lineage>
</organism>
<dbReference type="AlphaFoldDB" id="A0A803SZR7"/>
<feature type="transmembrane region" description="Helical" evidence="1">
    <location>
        <begin position="118"/>
        <end position="141"/>
    </location>
</feature>
<protein>
    <recommendedName>
        <fullName evidence="5">Ig-like domain-containing protein</fullName>
    </recommendedName>
</protein>
<sequence length="256" mass="27322">MGRGRLRLPVAALGLLFAGAVVVFAQKSASETGLSIKVKQNGRNVTLQCSGGSEGSEPFTWEKDGHVLDDHKGELLPLGSEMDDPRGSFSCSSGDQTASLQVFFRMCQNCIHLDVPTIVGIVIASLVATLFLAVAVFFLAVEEPSLRSQASDKQNLLANEQLYQVSASVATRLASASLPLWSLWLGRSSYAWGDHEQLLPLPRAVGGLAQPPSSEDWPLLLYLVLSWPPGPSHGCCWSLTVILGCLSASARSLSMA</sequence>
<reference evidence="3" key="3">
    <citation type="submission" date="2025-09" db="UniProtKB">
        <authorList>
            <consortium name="Ensembl"/>
        </authorList>
    </citation>
    <scope>IDENTIFICATION</scope>
</reference>
<gene>
    <name evidence="3" type="primary">LOC103281391</name>
</gene>
<dbReference type="Proteomes" id="UP000001646">
    <property type="component" value="Unplaced"/>
</dbReference>
<feature type="signal peptide" evidence="2">
    <location>
        <begin position="1"/>
        <end position="25"/>
    </location>
</feature>